<organism evidence="2 3">
    <name type="scientific">Ensete ventricosum</name>
    <name type="common">Abyssinian banana</name>
    <name type="synonym">Musa ensete</name>
    <dbReference type="NCBI Taxonomy" id="4639"/>
    <lineage>
        <taxon>Eukaryota</taxon>
        <taxon>Viridiplantae</taxon>
        <taxon>Streptophyta</taxon>
        <taxon>Embryophyta</taxon>
        <taxon>Tracheophyta</taxon>
        <taxon>Spermatophyta</taxon>
        <taxon>Magnoliopsida</taxon>
        <taxon>Liliopsida</taxon>
        <taxon>Zingiberales</taxon>
        <taxon>Musaceae</taxon>
        <taxon>Ensete</taxon>
    </lineage>
</organism>
<accession>A0A426XYX1</accession>
<dbReference type="Proteomes" id="UP000287651">
    <property type="component" value="Unassembled WGS sequence"/>
</dbReference>
<sequence>MIEAWLVEVGVSPDMVDLQRVKGRSVTHPTNQPTPPAEGSSSKAVKTCPTVASEKHPIEWGSEPPKKRKEMAQKLGKGASSRDEEEVPKEGMRTVLFSHKPYLEDFSSKLSTRSVGKTTSGDSAALVLKARLKGDSLVVVFEVV</sequence>
<evidence type="ECO:0000313" key="2">
    <source>
        <dbReference type="EMBL" id="RRT44713.1"/>
    </source>
</evidence>
<proteinExistence type="predicted"/>
<reference evidence="2 3" key="1">
    <citation type="journal article" date="2014" name="Agronomy (Basel)">
        <title>A Draft Genome Sequence for Ensete ventricosum, the Drought-Tolerant Tree Against Hunger.</title>
        <authorList>
            <person name="Harrison J."/>
            <person name="Moore K.A."/>
            <person name="Paszkiewicz K."/>
            <person name="Jones T."/>
            <person name="Grant M."/>
            <person name="Ambacheew D."/>
            <person name="Muzemil S."/>
            <person name="Studholme D.J."/>
        </authorList>
    </citation>
    <scope>NUCLEOTIDE SEQUENCE [LARGE SCALE GENOMIC DNA]</scope>
</reference>
<protein>
    <submittedName>
        <fullName evidence="2">Uncharacterized protein</fullName>
    </submittedName>
</protein>
<evidence type="ECO:0000313" key="3">
    <source>
        <dbReference type="Proteomes" id="UP000287651"/>
    </source>
</evidence>
<comment type="caution">
    <text evidence="2">The sequence shown here is derived from an EMBL/GenBank/DDBJ whole genome shotgun (WGS) entry which is preliminary data.</text>
</comment>
<evidence type="ECO:0000256" key="1">
    <source>
        <dbReference type="SAM" id="MobiDB-lite"/>
    </source>
</evidence>
<name>A0A426XYX1_ENSVE</name>
<feature type="region of interest" description="Disordered" evidence="1">
    <location>
        <begin position="20"/>
        <end position="89"/>
    </location>
</feature>
<dbReference type="EMBL" id="AMZH03016294">
    <property type="protein sequence ID" value="RRT44713.1"/>
    <property type="molecule type" value="Genomic_DNA"/>
</dbReference>
<gene>
    <name evidence="2" type="ORF">B296_00055597</name>
</gene>
<dbReference type="AlphaFoldDB" id="A0A426XYX1"/>